<proteinExistence type="predicted"/>
<dbReference type="AlphaFoldDB" id="A0A4Z1JBL9"/>
<evidence type="ECO:0000313" key="1">
    <source>
        <dbReference type="EMBL" id="TGO70634.1"/>
    </source>
</evidence>
<protein>
    <submittedName>
        <fullName evidence="1">Uncharacterized protein</fullName>
    </submittedName>
</protein>
<dbReference type="EMBL" id="PQXM01000690">
    <property type="protein sequence ID" value="TGO70634.1"/>
    <property type="molecule type" value="Genomic_DNA"/>
</dbReference>
<name>A0A4Z1JBL9_9HELO</name>
<gene>
    <name evidence="1" type="ORF">BELL_0692g00010</name>
</gene>
<sequence length="122" mass="13196">MASRKPGAGAGEEVFEGEIAVIDGKKTGEKVVGLEPRQRLHTILAKRGTGRPAQSAAAIALLDRGQKMLCAKQENRRSVLDGGAPTSFSQYQHMCDLHSSASIQVPKFLPKSQKRVQDQIDN</sequence>
<accession>A0A4Z1JBL9</accession>
<comment type="caution">
    <text evidence="1">The sequence shown here is derived from an EMBL/GenBank/DDBJ whole genome shotgun (WGS) entry which is preliminary data.</text>
</comment>
<organism evidence="1 2">
    <name type="scientific">Botrytis elliptica</name>
    <dbReference type="NCBI Taxonomy" id="278938"/>
    <lineage>
        <taxon>Eukaryota</taxon>
        <taxon>Fungi</taxon>
        <taxon>Dikarya</taxon>
        <taxon>Ascomycota</taxon>
        <taxon>Pezizomycotina</taxon>
        <taxon>Leotiomycetes</taxon>
        <taxon>Helotiales</taxon>
        <taxon>Sclerotiniaceae</taxon>
        <taxon>Botrytis</taxon>
    </lineage>
</organism>
<reference evidence="1 2" key="1">
    <citation type="submission" date="2017-12" db="EMBL/GenBank/DDBJ databases">
        <title>Comparative genomics of Botrytis spp.</title>
        <authorList>
            <person name="Valero-Jimenez C.A."/>
            <person name="Tapia P."/>
            <person name="Veloso J."/>
            <person name="Silva-Moreno E."/>
            <person name="Staats M."/>
            <person name="Valdes J.H."/>
            <person name="Van Kan J.A.L."/>
        </authorList>
    </citation>
    <scope>NUCLEOTIDE SEQUENCE [LARGE SCALE GENOMIC DNA]</scope>
    <source>
        <strain evidence="1 2">Be9601</strain>
    </source>
</reference>
<dbReference type="Proteomes" id="UP000297229">
    <property type="component" value="Unassembled WGS sequence"/>
</dbReference>
<evidence type="ECO:0000313" key="2">
    <source>
        <dbReference type="Proteomes" id="UP000297229"/>
    </source>
</evidence>
<keyword evidence="2" id="KW-1185">Reference proteome</keyword>